<evidence type="ECO:0000313" key="1">
    <source>
        <dbReference type="EMBL" id="KAF2226347.1"/>
    </source>
</evidence>
<sequence length="307" mass="34577">MKKNLLLCFDAFGTLFRPRQSVYKQYGEVARKYGINGFTDEELATSFKNAFKEESKLNPNYGRATDLGSTRWWTNVIERTFSPFIKGEEKKLPPVLAPALLHRFGSKEGYELCGDAQRLFKKFSDTRPGQVFRRVDHQEESMADRRLVVGVITNSDDRVPDILTSFGLKVKPLRHGEDPRPYHPTNEAADIDFAIMSYDVGHEKPDASIFDAATTMLQELLKAEGHKEADISDWRQLYVGDEMEKDAGGALTAGWDAVLIDRRDETIFEDDGTGVPLPAARQETRDLGDGRSVVAINDLTLLSKLIE</sequence>
<dbReference type="InterPro" id="IPR036412">
    <property type="entry name" value="HAD-like_sf"/>
</dbReference>
<dbReference type="OrthoDB" id="444127at2759"/>
<proteinExistence type="predicted"/>
<dbReference type="InterPro" id="IPR051828">
    <property type="entry name" value="HAD-like_hydrolase_domain"/>
</dbReference>
<protein>
    <recommendedName>
        <fullName evidence="3">HAD-like domain-containing protein</fullName>
    </recommendedName>
</protein>
<dbReference type="AlphaFoldDB" id="A0A6A6GL16"/>
<keyword evidence="2" id="KW-1185">Reference proteome</keyword>
<dbReference type="Proteomes" id="UP000799538">
    <property type="component" value="Unassembled WGS sequence"/>
</dbReference>
<dbReference type="InterPro" id="IPR023214">
    <property type="entry name" value="HAD_sf"/>
</dbReference>
<dbReference type="PANTHER" id="PTHR46191:SF2">
    <property type="entry name" value="HALOACID DEHALOGENASE-LIKE HYDROLASE DOMAIN-CONTAINING PROTEIN 3"/>
    <property type="match status" value="1"/>
</dbReference>
<evidence type="ECO:0008006" key="3">
    <source>
        <dbReference type="Google" id="ProtNLM"/>
    </source>
</evidence>
<accession>A0A6A6GL16</accession>
<dbReference type="Gene3D" id="1.10.150.720">
    <property type="entry name" value="Haloacid dehalogenase-like hydrolase"/>
    <property type="match status" value="1"/>
</dbReference>
<dbReference type="Gene3D" id="3.40.50.1000">
    <property type="entry name" value="HAD superfamily/HAD-like"/>
    <property type="match status" value="1"/>
</dbReference>
<dbReference type="GO" id="GO:0005634">
    <property type="term" value="C:nucleus"/>
    <property type="evidence" value="ECO:0007669"/>
    <property type="project" value="TreeGrafter"/>
</dbReference>
<reference evidence="2" key="1">
    <citation type="journal article" date="2020" name="Stud. Mycol.">
        <title>101 Dothideomycetes genomes: A test case for predicting lifestyles and emergence of pathogens.</title>
        <authorList>
            <person name="Haridas S."/>
            <person name="Albert R."/>
            <person name="Binder M."/>
            <person name="Bloem J."/>
            <person name="LaButti K."/>
            <person name="Salamov A."/>
            <person name="Andreopoulos B."/>
            <person name="Baker S."/>
            <person name="Barry K."/>
            <person name="Bills G."/>
            <person name="Bluhm B."/>
            <person name="Cannon C."/>
            <person name="Castanera R."/>
            <person name="Culley D."/>
            <person name="Daum C."/>
            <person name="Ezra D."/>
            <person name="Gonzalez J."/>
            <person name="Henrissat B."/>
            <person name="Kuo A."/>
            <person name="Liang C."/>
            <person name="Lipzen A."/>
            <person name="Lutzoni F."/>
            <person name="Magnuson J."/>
            <person name="Mondo S."/>
            <person name="Nolan M."/>
            <person name="Ohm R."/>
            <person name="Pangilinan J."/>
            <person name="Park H.-J."/>
            <person name="Ramirez L."/>
            <person name="Alfaro M."/>
            <person name="Sun H."/>
            <person name="Tritt A."/>
            <person name="Yoshinaga Y."/>
            <person name="Zwiers L.-H."/>
            <person name="Turgeon B."/>
            <person name="Goodwin S."/>
            <person name="Spatafora J."/>
            <person name="Crous P."/>
            <person name="Grigoriev I."/>
        </authorList>
    </citation>
    <scope>NUCLEOTIDE SEQUENCE [LARGE SCALE GENOMIC DNA]</scope>
    <source>
        <strain evidence="2">CECT 20119</strain>
    </source>
</reference>
<evidence type="ECO:0000313" key="2">
    <source>
        <dbReference type="Proteomes" id="UP000799538"/>
    </source>
</evidence>
<dbReference type="SUPFAM" id="SSF56784">
    <property type="entry name" value="HAD-like"/>
    <property type="match status" value="1"/>
</dbReference>
<name>A0A6A6GL16_9PEZI</name>
<gene>
    <name evidence="1" type="ORF">BDZ85DRAFT_49077</name>
</gene>
<organism evidence="1 2">
    <name type="scientific">Elsinoe ampelina</name>
    <dbReference type="NCBI Taxonomy" id="302913"/>
    <lineage>
        <taxon>Eukaryota</taxon>
        <taxon>Fungi</taxon>
        <taxon>Dikarya</taxon>
        <taxon>Ascomycota</taxon>
        <taxon>Pezizomycotina</taxon>
        <taxon>Dothideomycetes</taxon>
        <taxon>Dothideomycetidae</taxon>
        <taxon>Myriangiales</taxon>
        <taxon>Elsinoaceae</taxon>
        <taxon>Elsinoe</taxon>
    </lineage>
</organism>
<dbReference type="InterPro" id="IPR044924">
    <property type="entry name" value="HAD-SF_hydro_IA_REG-2-like_cap"/>
</dbReference>
<dbReference type="EMBL" id="ML992502">
    <property type="protein sequence ID" value="KAF2226347.1"/>
    <property type="molecule type" value="Genomic_DNA"/>
</dbReference>
<dbReference type="PANTHER" id="PTHR46191">
    <property type="match status" value="1"/>
</dbReference>